<evidence type="ECO:0000313" key="2">
    <source>
        <dbReference type="Proteomes" id="UP000037035"/>
    </source>
</evidence>
<evidence type="ECO:0000313" key="1">
    <source>
        <dbReference type="EMBL" id="KNZ52322.1"/>
    </source>
</evidence>
<organism evidence="1 2">
    <name type="scientific">Puccinia sorghi</name>
    <dbReference type="NCBI Taxonomy" id="27349"/>
    <lineage>
        <taxon>Eukaryota</taxon>
        <taxon>Fungi</taxon>
        <taxon>Dikarya</taxon>
        <taxon>Basidiomycota</taxon>
        <taxon>Pucciniomycotina</taxon>
        <taxon>Pucciniomycetes</taxon>
        <taxon>Pucciniales</taxon>
        <taxon>Pucciniaceae</taxon>
        <taxon>Puccinia</taxon>
    </lineage>
</organism>
<dbReference type="AlphaFoldDB" id="A0A0L6UVP7"/>
<dbReference type="OrthoDB" id="5978759at2759"/>
<dbReference type="EMBL" id="LAVV01008634">
    <property type="protein sequence ID" value="KNZ52322.1"/>
    <property type="molecule type" value="Genomic_DNA"/>
</dbReference>
<name>A0A0L6UVP7_9BASI</name>
<reference evidence="1 2" key="1">
    <citation type="submission" date="2015-08" db="EMBL/GenBank/DDBJ databases">
        <title>Next Generation Sequencing and Analysis of the Genome of Puccinia sorghi L Schw, the Causal Agent of Maize Common Rust.</title>
        <authorList>
            <person name="Rochi L."/>
            <person name="Burguener G."/>
            <person name="Darino M."/>
            <person name="Turjanski A."/>
            <person name="Kreff E."/>
            <person name="Dieguez M.J."/>
            <person name="Sacco F."/>
        </authorList>
    </citation>
    <scope>NUCLEOTIDE SEQUENCE [LARGE SCALE GENOMIC DNA]</scope>
    <source>
        <strain evidence="1 2">RO10H11247</strain>
    </source>
</reference>
<gene>
    <name evidence="1" type="ORF">VP01_3619g2</name>
</gene>
<dbReference type="Proteomes" id="UP000037035">
    <property type="component" value="Unassembled WGS sequence"/>
</dbReference>
<protein>
    <submittedName>
        <fullName evidence="1">Uncharacterized protein</fullName>
    </submittedName>
</protein>
<sequence length="46" mass="5301">MLLDITLCVTIRHVFSIRTETADKASGRFVNAILKLFRKRAVRQVL</sequence>
<dbReference type="VEuPathDB" id="FungiDB:VP01_3619g2"/>
<accession>A0A0L6UVP7</accession>
<keyword evidence="2" id="KW-1185">Reference proteome</keyword>
<proteinExistence type="predicted"/>
<comment type="caution">
    <text evidence="1">The sequence shown here is derived from an EMBL/GenBank/DDBJ whole genome shotgun (WGS) entry which is preliminary data.</text>
</comment>